<protein>
    <submittedName>
        <fullName evidence="2">Uncharacterized protein</fullName>
    </submittedName>
</protein>
<dbReference type="OrthoDB" id="8707835at2"/>
<evidence type="ECO:0000313" key="2">
    <source>
        <dbReference type="EMBL" id="SFM48507.1"/>
    </source>
</evidence>
<dbReference type="RefSeq" id="WP_093389697.1">
    <property type="nucleotide sequence ID" value="NZ_FOTW01000021.1"/>
</dbReference>
<name>A0A1I4R8C8_9BURK</name>
<dbReference type="AlphaFoldDB" id="A0A1I4R8C8"/>
<sequence>MKQVEDVHTLDMLGPIKRGRGRPATGSAMTDAQRQKARRQRLKEEGKGVLTVEVSLDVIAALDAFVQFKDEAKGSAVDRILRDRLLRKR</sequence>
<organism evidence="2 3">
    <name type="scientific">Rugamonas rubra</name>
    <dbReference type="NCBI Taxonomy" id="758825"/>
    <lineage>
        <taxon>Bacteria</taxon>
        <taxon>Pseudomonadati</taxon>
        <taxon>Pseudomonadota</taxon>
        <taxon>Betaproteobacteria</taxon>
        <taxon>Burkholderiales</taxon>
        <taxon>Oxalobacteraceae</taxon>
        <taxon>Telluria group</taxon>
        <taxon>Rugamonas</taxon>
    </lineage>
</organism>
<dbReference type="Proteomes" id="UP000199470">
    <property type="component" value="Unassembled WGS sequence"/>
</dbReference>
<gene>
    <name evidence="2" type="ORF">SAMN02982985_04246</name>
</gene>
<evidence type="ECO:0000313" key="3">
    <source>
        <dbReference type="Proteomes" id="UP000199470"/>
    </source>
</evidence>
<proteinExistence type="predicted"/>
<dbReference type="EMBL" id="FOTW01000021">
    <property type="protein sequence ID" value="SFM48507.1"/>
    <property type="molecule type" value="Genomic_DNA"/>
</dbReference>
<evidence type="ECO:0000256" key="1">
    <source>
        <dbReference type="SAM" id="MobiDB-lite"/>
    </source>
</evidence>
<feature type="region of interest" description="Disordered" evidence="1">
    <location>
        <begin position="11"/>
        <end position="44"/>
    </location>
</feature>
<keyword evidence="3" id="KW-1185">Reference proteome</keyword>
<accession>A0A1I4R8C8</accession>
<reference evidence="2 3" key="1">
    <citation type="submission" date="2016-10" db="EMBL/GenBank/DDBJ databases">
        <authorList>
            <person name="de Groot N.N."/>
        </authorList>
    </citation>
    <scope>NUCLEOTIDE SEQUENCE [LARGE SCALE GENOMIC DNA]</scope>
    <source>
        <strain evidence="2 3">ATCC 43154</strain>
    </source>
</reference>